<sequence>MHTDPAQIDISRVLDAPRELVYRAFTDPDHFTAWWGPIGNSLPREEVEFDVRAGGHQRWTEVSATDPGIRVRVTVDLTEVTDGELLDGVMHVTGRIPGGIEPFQTRIRFEFYDATGGRTRLEIRQWLPQPLTGNAAQGWSQALTKLGATLVGAQTAASMNPVGRAAVRPEHPLTRG</sequence>
<dbReference type="EMBL" id="CP044232">
    <property type="protein sequence ID" value="QEW03042.1"/>
    <property type="molecule type" value="Genomic_DNA"/>
</dbReference>
<dbReference type="AlphaFoldDB" id="A0A5J6L3X3"/>
<dbReference type="InterPro" id="IPR023393">
    <property type="entry name" value="START-like_dom_sf"/>
</dbReference>
<dbReference type="Proteomes" id="UP000325516">
    <property type="component" value="Chromosome"/>
</dbReference>
<dbReference type="CDD" id="cd07814">
    <property type="entry name" value="SRPBCC_CalC_Aha1-like"/>
    <property type="match status" value="1"/>
</dbReference>
<name>A0A5J6L3X3_9MICO</name>
<dbReference type="RefSeq" id="WP_150924539.1">
    <property type="nucleotide sequence ID" value="NZ_CP044232.1"/>
</dbReference>
<dbReference type="SUPFAM" id="SSF55961">
    <property type="entry name" value="Bet v1-like"/>
    <property type="match status" value="1"/>
</dbReference>
<evidence type="ECO:0000313" key="3">
    <source>
        <dbReference type="EMBL" id="QEW03042.1"/>
    </source>
</evidence>
<organism evidence="3 4">
    <name type="scientific">Microbacterium lushaniae</name>
    <dbReference type="NCBI Taxonomy" id="2614639"/>
    <lineage>
        <taxon>Bacteria</taxon>
        <taxon>Bacillati</taxon>
        <taxon>Actinomycetota</taxon>
        <taxon>Actinomycetes</taxon>
        <taxon>Micrococcales</taxon>
        <taxon>Microbacteriaceae</taxon>
        <taxon>Microbacterium</taxon>
    </lineage>
</organism>
<dbReference type="Gene3D" id="3.30.530.20">
    <property type="match status" value="1"/>
</dbReference>
<evidence type="ECO:0000256" key="1">
    <source>
        <dbReference type="ARBA" id="ARBA00006817"/>
    </source>
</evidence>
<reference evidence="4" key="1">
    <citation type="submission" date="2019-09" db="EMBL/GenBank/DDBJ databases">
        <title>Mumia zhuanghuii sp. nov. isolated from the intestinal contents of plateau pika (Ochotona curzoniae) in the Qinghai-Tibet plateau of China.</title>
        <authorList>
            <person name="Tian Z."/>
        </authorList>
    </citation>
    <scope>NUCLEOTIDE SEQUENCE [LARGE SCALE GENOMIC DNA]</scope>
    <source>
        <strain evidence="4">L-031</strain>
    </source>
</reference>
<gene>
    <name evidence="3" type="ORF">F6J85_07955</name>
</gene>
<keyword evidence="4" id="KW-1185">Reference proteome</keyword>
<feature type="domain" description="Activator of Hsp90 ATPase homologue 1/2-like C-terminal" evidence="2">
    <location>
        <begin position="15"/>
        <end position="150"/>
    </location>
</feature>
<protein>
    <submittedName>
        <fullName evidence="3">SRPBCC domain-containing protein</fullName>
    </submittedName>
</protein>
<dbReference type="InterPro" id="IPR013538">
    <property type="entry name" value="ASHA1/2-like_C"/>
</dbReference>
<proteinExistence type="inferred from homology"/>
<comment type="similarity">
    <text evidence="1">Belongs to the AHA1 family.</text>
</comment>
<evidence type="ECO:0000259" key="2">
    <source>
        <dbReference type="Pfam" id="PF08327"/>
    </source>
</evidence>
<evidence type="ECO:0000313" key="4">
    <source>
        <dbReference type="Proteomes" id="UP000325516"/>
    </source>
</evidence>
<accession>A0A5J6L3X3</accession>
<dbReference type="KEGG" id="mlz:F6J85_07955"/>
<dbReference type="Pfam" id="PF08327">
    <property type="entry name" value="AHSA1"/>
    <property type="match status" value="1"/>
</dbReference>